<dbReference type="GO" id="GO:0000155">
    <property type="term" value="F:phosphorelay sensor kinase activity"/>
    <property type="evidence" value="ECO:0007669"/>
    <property type="project" value="InterPro"/>
</dbReference>
<dbReference type="Pfam" id="PF06580">
    <property type="entry name" value="His_kinase"/>
    <property type="match status" value="1"/>
</dbReference>
<keyword evidence="1" id="KW-0175">Coiled coil</keyword>
<gene>
    <name evidence="4" type="ORF">QNI22_26770</name>
</gene>
<feature type="transmembrane region" description="Helical" evidence="2">
    <location>
        <begin position="42"/>
        <end position="64"/>
    </location>
</feature>
<evidence type="ECO:0000313" key="4">
    <source>
        <dbReference type="EMBL" id="MDJ1504291.1"/>
    </source>
</evidence>
<feature type="domain" description="Signal transduction histidine kinase internal region" evidence="3">
    <location>
        <begin position="188"/>
        <end position="266"/>
    </location>
</feature>
<keyword evidence="4" id="KW-0418">Kinase</keyword>
<dbReference type="GO" id="GO:0016020">
    <property type="term" value="C:membrane"/>
    <property type="evidence" value="ECO:0007669"/>
    <property type="project" value="InterPro"/>
</dbReference>
<keyword evidence="2" id="KW-0812">Transmembrane</keyword>
<organism evidence="4 5">
    <name type="scientific">Xanthocytophaga agilis</name>
    <dbReference type="NCBI Taxonomy" id="3048010"/>
    <lineage>
        <taxon>Bacteria</taxon>
        <taxon>Pseudomonadati</taxon>
        <taxon>Bacteroidota</taxon>
        <taxon>Cytophagia</taxon>
        <taxon>Cytophagales</taxon>
        <taxon>Rhodocytophagaceae</taxon>
        <taxon>Xanthocytophaga</taxon>
    </lineage>
</organism>
<feature type="transmembrane region" description="Helical" evidence="2">
    <location>
        <begin position="12"/>
        <end position="30"/>
    </location>
</feature>
<feature type="transmembrane region" description="Helical" evidence="2">
    <location>
        <begin position="146"/>
        <end position="162"/>
    </location>
</feature>
<feature type="transmembrane region" description="Helical" evidence="2">
    <location>
        <begin position="84"/>
        <end position="105"/>
    </location>
</feature>
<accession>A0AAE3R613</accession>
<evidence type="ECO:0000259" key="3">
    <source>
        <dbReference type="Pfam" id="PF06580"/>
    </source>
</evidence>
<evidence type="ECO:0000313" key="5">
    <source>
        <dbReference type="Proteomes" id="UP001232063"/>
    </source>
</evidence>
<reference evidence="4" key="1">
    <citation type="submission" date="2023-05" db="EMBL/GenBank/DDBJ databases">
        <authorList>
            <person name="Zhang X."/>
        </authorList>
    </citation>
    <scope>NUCLEOTIDE SEQUENCE</scope>
    <source>
        <strain evidence="4">BD1B2-1</strain>
    </source>
</reference>
<keyword evidence="5" id="KW-1185">Reference proteome</keyword>
<dbReference type="InterPro" id="IPR036890">
    <property type="entry name" value="HATPase_C_sf"/>
</dbReference>
<dbReference type="EMBL" id="JASJOU010000011">
    <property type="protein sequence ID" value="MDJ1504291.1"/>
    <property type="molecule type" value="Genomic_DNA"/>
</dbReference>
<evidence type="ECO:0000256" key="1">
    <source>
        <dbReference type="SAM" id="Coils"/>
    </source>
</evidence>
<sequence>MLHRLTIQQKGQLALTVLLLYYPIFLYLLVPLLGQTWQSIRPLLPFLITEGIAIFLVYFFWISVSEWILEHLFKTFGQDFLSGFNIPALVITVFICLLQSIAFIAVYRSCVGGIDKLLRWWFTYNSFIPFPLQGSEETSLFFKRSSNGFFLMLMLAGFYLIANRKTTLQMEEISLKAERLEKENVQSQFEALKNQVNPHFLFNSLSILSSLVYVSADLSEKFIDQLSKAYRYILEQKDKEQVLLKTEIDFIESYVFLLKIRFEEKFKVTFAVPPAYLTHYAIAPLTLQLLVENAVKHNQMSEETPLQVYIEVDQNDLVVRNNLRPRPLTETSTGVGLQNIINRYELLSERKVWVGESESNFIVRIPLLIPE</sequence>
<name>A0AAE3R613_9BACT</name>
<comment type="caution">
    <text evidence="4">The sequence shown here is derived from an EMBL/GenBank/DDBJ whole genome shotgun (WGS) entry which is preliminary data.</text>
</comment>
<dbReference type="AlphaFoldDB" id="A0AAE3R613"/>
<protein>
    <submittedName>
        <fullName evidence="4">Histidine kinase</fullName>
    </submittedName>
</protein>
<keyword evidence="2" id="KW-0472">Membrane</keyword>
<keyword evidence="2" id="KW-1133">Transmembrane helix</keyword>
<evidence type="ECO:0000256" key="2">
    <source>
        <dbReference type="SAM" id="Phobius"/>
    </source>
</evidence>
<dbReference type="RefSeq" id="WP_314515423.1">
    <property type="nucleotide sequence ID" value="NZ_JASJOU010000011.1"/>
</dbReference>
<dbReference type="Gene3D" id="3.30.565.10">
    <property type="entry name" value="Histidine kinase-like ATPase, C-terminal domain"/>
    <property type="match status" value="1"/>
</dbReference>
<keyword evidence="4" id="KW-0808">Transferase</keyword>
<dbReference type="Proteomes" id="UP001232063">
    <property type="component" value="Unassembled WGS sequence"/>
</dbReference>
<dbReference type="PANTHER" id="PTHR34220:SF7">
    <property type="entry name" value="SENSOR HISTIDINE KINASE YPDA"/>
    <property type="match status" value="1"/>
</dbReference>
<proteinExistence type="predicted"/>
<dbReference type="InterPro" id="IPR010559">
    <property type="entry name" value="Sig_transdc_His_kin_internal"/>
</dbReference>
<feature type="coiled-coil region" evidence="1">
    <location>
        <begin position="163"/>
        <end position="195"/>
    </location>
</feature>
<dbReference type="InterPro" id="IPR050640">
    <property type="entry name" value="Bact_2-comp_sensor_kinase"/>
</dbReference>
<dbReference type="PANTHER" id="PTHR34220">
    <property type="entry name" value="SENSOR HISTIDINE KINASE YPDA"/>
    <property type="match status" value="1"/>
</dbReference>